<keyword evidence="3" id="KW-1185">Reference proteome</keyword>
<dbReference type="GeneID" id="9185546"/>
<dbReference type="AlphaFoldDB" id="D5GGI1"/>
<organism evidence="2 3">
    <name type="scientific">Tuber melanosporum (strain Mel28)</name>
    <name type="common">Perigord black truffle</name>
    <dbReference type="NCBI Taxonomy" id="656061"/>
    <lineage>
        <taxon>Eukaryota</taxon>
        <taxon>Fungi</taxon>
        <taxon>Dikarya</taxon>
        <taxon>Ascomycota</taxon>
        <taxon>Pezizomycotina</taxon>
        <taxon>Pezizomycetes</taxon>
        <taxon>Pezizales</taxon>
        <taxon>Tuberaceae</taxon>
        <taxon>Tuber</taxon>
    </lineage>
</organism>
<dbReference type="HOGENOM" id="CLU_2470710_0_0_1"/>
<keyword evidence="1" id="KW-0472">Membrane</keyword>
<dbReference type="RefSeq" id="XP_002839433.1">
    <property type="nucleotide sequence ID" value="XM_002839387.1"/>
</dbReference>
<feature type="transmembrane region" description="Helical" evidence="1">
    <location>
        <begin position="26"/>
        <end position="47"/>
    </location>
</feature>
<evidence type="ECO:0000256" key="1">
    <source>
        <dbReference type="SAM" id="Phobius"/>
    </source>
</evidence>
<dbReference type="Proteomes" id="UP000006911">
    <property type="component" value="Unassembled WGS sequence"/>
</dbReference>
<proteinExistence type="predicted"/>
<accession>D5GGI1</accession>
<dbReference type="KEGG" id="tml:GSTUM_00007398001"/>
<protein>
    <submittedName>
        <fullName evidence="2">(Perigord truffle) hypothetical protein</fullName>
    </submittedName>
</protein>
<sequence>MYRHNIIRCGIGVGLGWGRYVGERGRGVLCFALPFTFIVVLLLLVVVETSHEPRLREFFPLLPFVERLPLPVPSSNPFTILHTSKVKF</sequence>
<gene>
    <name evidence="2" type="ORF">GSTUM_00007398001</name>
</gene>
<evidence type="ECO:0000313" key="2">
    <source>
        <dbReference type="EMBL" id="CAZ83624.1"/>
    </source>
</evidence>
<reference evidence="2 3" key="1">
    <citation type="journal article" date="2010" name="Nature">
        <title>Perigord black truffle genome uncovers evolutionary origins and mechanisms of symbiosis.</title>
        <authorList>
            <person name="Martin F."/>
            <person name="Kohler A."/>
            <person name="Murat C."/>
            <person name="Balestrini R."/>
            <person name="Coutinho P.M."/>
            <person name="Jaillon O."/>
            <person name="Montanini B."/>
            <person name="Morin E."/>
            <person name="Noel B."/>
            <person name="Percudani R."/>
            <person name="Porcel B."/>
            <person name="Rubini A."/>
            <person name="Amicucci A."/>
            <person name="Amselem J."/>
            <person name="Anthouard V."/>
            <person name="Arcioni S."/>
            <person name="Artiguenave F."/>
            <person name="Aury J.M."/>
            <person name="Ballario P."/>
            <person name="Bolchi A."/>
            <person name="Brenna A."/>
            <person name="Brun A."/>
            <person name="Buee M."/>
            <person name="Cantarel B."/>
            <person name="Chevalier G."/>
            <person name="Couloux A."/>
            <person name="Da Silva C."/>
            <person name="Denoeud F."/>
            <person name="Duplessis S."/>
            <person name="Ghignone S."/>
            <person name="Hilselberger B."/>
            <person name="Iotti M."/>
            <person name="Marcais B."/>
            <person name="Mello A."/>
            <person name="Miranda M."/>
            <person name="Pacioni G."/>
            <person name="Quesneville H."/>
            <person name="Riccioni C."/>
            <person name="Ruotolo R."/>
            <person name="Splivallo R."/>
            <person name="Stocchi V."/>
            <person name="Tisserant E."/>
            <person name="Viscomi A.R."/>
            <person name="Zambonelli A."/>
            <person name="Zampieri E."/>
            <person name="Henrissat B."/>
            <person name="Lebrun M.H."/>
            <person name="Paolocci F."/>
            <person name="Bonfante P."/>
            <person name="Ottonello S."/>
            <person name="Wincker P."/>
        </authorList>
    </citation>
    <scope>NUCLEOTIDE SEQUENCE [LARGE SCALE GENOMIC DNA]</scope>
    <source>
        <strain evidence="2 3">Mel28</strain>
    </source>
</reference>
<keyword evidence="1" id="KW-1133">Transmembrane helix</keyword>
<name>D5GGI1_TUBMM</name>
<evidence type="ECO:0000313" key="3">
    <source>
        <dbReference type="Proteomes" id="UP000006911"/>
    </source>
</evidence>
<keyword evidence="1" id="KW-0812">Transmembrane</keyword>
<dbReference type="EMBL" id="FN430264">
    <property type="protein sequence ID" value="CAZ83624.1"/>
    <property type="molecule type" value="Genomic_DNA"/>
</dbReference>
<dbReference type="InParanoid" id="D5GGI1"/>